<feature type="region of interest" description="Disordered" evidence="1">
    <location>
        <begin position="26"/>
        <end position="56"/>
    </location>
</feature>
<feature type="transmembrane region" description="Helical" evidence="2">
    <location>
        <begin position="292"/>
        <end position="313"/>
    </location>
</feature>
<name>A0A1I7UXQ3_9PELO</name>
<sequence length="314" mass="36071">MNRDGFINKGRTKMRRIIHQKSFEVNRSPNNSLNGDDSDRETCGNDTSEGDNESIANSSINRAMAPSIALTYRSFSTLTLSNSLLINILSAFSIRSSLTYLFRNSTRDVKLVNLFRVCSSFWVIFSHTCLFSLHFTDTIRSVARKGQSVVGWRNFMLNSSLAVDTFLFLSACVATYSIRKKLLFRGSDANFSILKCLFIIFHRCLRLLPALFLYLIFISFVYNHLADGPFWNTNGMFGTECSISSLWPHFTFLANFFPSMCVPWLWYISLDFQLYLTLPIVVFFIAKFRYGWISVILLCIAALTYRSLMYSIFT</sequence>
<organism evidence="4 5">
    <name type="scientific">Caenorhabditis tropicalis</name>
    <dbReference type="NCBI Taxonomy" id="1561998"/>
    <lineage>
        <taxon>Eukaryota</taxon>
        <taxon>Metazoa</taxon>
        <taxon>Ecdysozoa</taxon>
        <taxon>Nematoda</taxon>
        <taxon>Chromadorea</taxon>
        <taxon>Rhabditida</taxon>
        <taxon>Rhabditina</taxon>
        <taxon>Rhabditomorpha</taxon>
        <taxon>Rhabditoidea</taxon>
        <taxon>Rhabditidae</taxon>
        <taxon>Peloderinae</taxon>
        <taxon>Caenorhabditis</taxon>
    </lineage>
</organism>
<evidence type="ECO:0000313" key="4">
    <source>
        <dbReference type="Proteomes" id="UP000095282"/>
    </source>
</evidence>
<dbReference type="InterPro" id="IPR052728">
    <property type="entry name" value="O2_lipid_transport_reg"/>
</dbReference>
<evidence type="ECO:0000259" key="3">
    <source>
        <dbReference type="Pfam" id="PF01757"/>
    </source>
</evidence>
<dbReference type="InterPro" id="IPR002656">
    <property type="entry name" value="Acyl_transf_3_dom"/>
</dbReference>
<dbReference type="STRING" id="1561998.A0A1I7UXQ3"/>
<dbReference type="PANTHER" id="PTHR11161:SF68">
    <property type="entry name" value="NOSE RESISTANT-TO-FLUOXETINE PROTEIN N-TERMINAL DOMAIN-CONTAINING PROTEIN"/>
    <property type="match status" value="1"/>
</dbReference>
<proteinExistence type="predicted"/>
<feature type="domain" description="Acyltransferase 3" evidence="3">
    <location>
        <begin position="112"/>
        <end position="309"/>
    </location>
</feature>
<dbReference type="eggNOG" id="KOG3700">
    <property type="taxonomic scope" value="Eukaryota"/>
</dbReference>
<keyword evidence="2" id="KW-0472">Membrane</keyword>
<evidence type="ECO:0000256" key="1">
    <source>
        <dbReference type="SAM" id="MobiDB-lite"/>
    </source>
</evidence>
<evidence type="ECO:0000313" key="5">
    <source>
        <dbReference type="WBParaSite" id="Csp11.Scaffold630.g20383.t1"/>
    </source>
</evidence>
<keyword evidence="4" id="KW-1185">Reference proteome</keyword>
<protein>
    <submittedName>
        <fullName evidence="5">Acyl_transf_3 domain-containing protein</fullName>
    </submittedName>
</protein>
<dbReference type="WBParaSite" id="Csp11.Scaffold630.g20383.t1">
    <property type="protein sequence ID" value="Csp11.Scaffold630.g20383.t1"/>
    <property type="gene ID" value="Csp11.Scaffold630.g20383"/>
</dbReference>
<dbReference type="GO" id="GO:0016747">
    <property type="term" value="F:acyltransferase activity, transferring groups other than amino-acyl groups"/>
    <property type="evidence" value="ECO:0007669"/>
    <property type="project" value="InterPro"/>
</dbReference>
<feature type="transmembrane region" description="Helical" evidence="2">
    <location>
        <begin position="197"/>
        <end position="222"/>
    </location>
</feature>
<feature type="transmembrane region" description="Helical" evidence="2">
    <location>
        <begin position="114"/>
        <end position="135"/>
    </location>
</feature>
<evidence type="ECO:0000256" key="2">
    <source>
        <dbReference type="SAM" id="Phobius"/>
    </source>
</evidence>
<feature type="compositionally biased region" description="Polar residues" evidence="1">
    <location>
        <begin position="26"/>
        <end position="35"/>
    </location>
</feature>
<keyword evidence="2" id="KW-0812">Transmembrane</keyword>
<dbReference type="Pfam" id="PF01757">
    <property type="entry name" value="Acyl_transf_3"/>
    <property type="match status" value="1"/>
</dbReference>
<feature type="transmembrane region" description="Helical" evidence="2">
    <location>
        <begin position="155"/>
        <end position="176"/>
    </location>
</feature>
<dbReference type="PANTHER" id="PTHR11161">
    <property type="entry name" value="O-ACYLTRANSFERASE"/>
    <property type="match status" value="1"/>
</dbReference>
<feature type="transmembrane region" description="Helical" evidence="2">
    <location>
        <begin position="264"/>
        <end position="285"/>
    </location>
</feature>
<accession>A0A1I7UXQ3</accession>
<dbReference type="AlphaFoldDB" id="A0A1I7UXQ3"/>
<keyword evidence="2" id="KW-1133">Transmembrane helix</keyword>
<reference evidence="5" key="1">
    <citation type="submission" date="2016-11" db="UniProtKB">
        <authorList>
            <consortium name="WormBaseParasite"/>
        </authorList>
    </citation>
    <scope>IDENTIFICATION</scope>
</reference>
<dbReference type="Proteomes" id="UP000095282">
    <property type="component" value="Unplaced"/>
</dbReference>